<dbReference type="AlphaFoldDB" id="A0AB39HCV6"/>
<organism evidence="12">
    <name type="scientific">Vibrio sp. HB236076</name>
    <dbReference type="NCBI Taxonomy" id="3232307"/>
    <lineage>
        <taxon>Bacteria</taxon>
        <taxon>Pseudomonadati</taxon>
        <taxon>Pseudomonadota</taxon>
        <taxon>Gammaproteobacteria</taxon>
        <taxon>Vibrionales</taxon>
        <taxon>Vibrionaceae</taxon>
        <taxon>Vibrio</taxon>
    </lineage>
</organism>
<dbReference type="InterPro" id="IPR029052">
    <property type="entry name" value="Metallo-depent_PP-like"/>
</dbReference>
<dbReference type="GO" id="GO:0005737">
    <property type="term" value="C:cytoplasm"/>
    <property type="evidence" value="ECO:0007669"/>
    <property type="project" value="InterPro"/>
</dbReference>
<keyword evidence="2 10" id="KW-0444">Lipid biosynthesis</keyword>
<feature type="binding site" evidence="10">
    <location>
        <position position="10"/>
    </location>
    <ligand>
        <name>Mn(2+)</name>
        <dbReference type="ChEBI" id="CHEBI:29035"/>
        <label>1</label>
    </ligand>
</feature>
<feature type="binding site" evidence="10">
    <location>
        <position position="8"/>
    </location>
    <ligand>
        <name>Mn(2+)</name>
        <dbReference type="ChEBI" id="CHEBI:29035"/>
        <label>1</label>
    </ligand>
</feature>
<dbReference type="HAMAP" id="MF_00575">
    <property type="entry name" value="LpxH"/>
    <property type="match status" value="1"/>
</dbReference>
<proteinExistence type="inferred from homology"/>
<evidence type="ECO:0000256" key="5">
    <source>
        <dbReference type="ARBA" id="ARBA00022723"/>
    </source>
</evidence>
<dbReference type="InterPro" id="IPR043461">
    <property type="entry name" value="LpxH-like"/>
</dbReference>
<feature type="binding site" evidence="10">
    <location>
        <position position="80"/>
    </location>
    <ligand>
        <name>Mn(2+)</name>
        <dbReference type="ChEBI" id="CHEBI:29035"/>
        <label>2</label>
    </ligand>
</feature>
<evidence type="ECO:0000256" key="2">
    <source>
        <dbReference type="ARBA" id="ARBA00022516"/>
    </source>
</evidence>
<dbReference type="PANTHER" id="PTHR34990:SF1">
    <property type="entry name" value="UDP-2,3-DIACYLGLUCOSAMINE HYDROLASE"/>
    <property type="match status" value="1"/>
</dbReference>
<feature type="binding site" evidence="10">
    <location>
        <position position="41"/>
    </location>
    <ligand>
        <name>Mn(2+)</name>
        <dbReference type="ChEBI" id="CHEBI:29035"/>
        <label>1</label>
    </ligand>
</feature>
<evidence type="ECO:0000256" key="7">
    <source>
        <dbReference type="ARBA" id="ARBA00023098"/>
    </source>
</evidence>
<dbReference type="GO" id="GO:0030145">
    <property type="term" value="F:manganese ion binding"/>
    <property type="evidence" value="ECO:0007669"/>
    <property type="project" value="UniProtKB-UniRule"/>
</dbReference>
<feature type="binding site" evidence="10">
    <location>
        <position position="196"/>
    </location>
    <ligand>
        <name>substrate</name>
    </ligand>
</feature>
<dbReference type="Gene3D" id="3.60.21.10">
    <property type="match status" value="1"/>
</dbReference>
<comment type="subcellular location">
    <subcellularLocation>
        <location evidence="10">Cell inner membrane</location>
        <topology evidence="10">Peripheral membrane protein</topology>
        <orientation evidence="10">Cytoplasmic side</orientation>
    </subcellularLocation>
</comment>
<comment type="cofactor">
    <cofactor evidence="10">
        <name>Mn(2+)</name>
        <dbReference type="ChEBI" id="CHEBI:29035"/>
    </cofactor>
    <text evidence="10">Binds 2 Mn(2+) ions per subunit in a binuclear metal center.</text>
</comment>
<evidence type="ECO:0000256" key="10">
    <source>
        <dbReference type="HAMAP-Rule" id="MF_00575"/>
    </source>
</evidence>
<evidence type="ECO:0000256" key="4">
    <source>
        <dbReference type="ARBA" id="ARBA00022556"/>
    </source>
</evidence>
<feature type="binding site" evidence="10">
    <location>
        <position position="165"/>
    </location>
    <ligand>
        <name>substrate</name>
    </ligand>
</feature>
<evidence type="ECO:0000259" key="11">
    <source>
        <dbReference type="Pfam" id="PF00149"/>
    </source>
</evidence>
<keyword evidence="4 10" id="KW-0441">Lipid A biosynthesis</keyword>
<dbReference type="NCBIfam" id="TIGR01854">
    <property type="entry name" value="lipid_A_lpxH"/>
    <property type="match status" value="1"/>
</dbReference>
<dbReference type="RefSeq" id="WP_306100245.1">
    <property type="nucleotide sequence ID" value="NZ_CP162601.1"/>
</dbReference>
<keyword evidence="7 10" id="KW-0443">Lipid metabolism</keyword>
<feature type="binding site" evidence="10">
    <location>
        <position position="168"/>
    </location>
    <ligand>
        <name>substrate</name>
    </ligand>
</feature>
<dbReference type="InterPro" id="IPR004843">
    <property type="entry name" value="Calcineurin-like_PHP"/>
</dbReference>
<evidence type="ECO:0000256" key="8">
    <source>
        <dbReference type="ARBA" id="ARBA00023136"/>
    </source>
</evidence>
<evidence type="ECO:0000256" key="1">
    <source>
        <dbReference type="ARBA" id="ARBA00022475"/>
    </source>
</evidence>
<keyword evidence="8 10" id="KW-0472">Membrane</keyword>
<dbReference type="GO" id="GO:0008758">
    <property type="term" value="F:UDP-2,3-diacylglucosamine hydrolase activity"/>
    <property type="evidence" value="ECO:0007669"/>
    <property type="project" value="UniProtKB-UniRule"/>
</dbReference>
<sequence length="242" mass="28224">MTTLFIADLHLSPNAPDMTHAFLSFLSKQAPDADALYILGDLFDFWIGDDDNSDFANTIKAAIHQLTHQHRVPVYFIQGNRDFLLGQRFCQQTGMTLLADEVVIDLYGERVLIMHGDTLCTDDQAYQNFRAKVHQPWLQWLFNHLPFALRRYIVSKIQHNARDEKQQKSMTIMDVNQRAVEQRLIEQQVQCLIHGHTHRPNVHHFLCGEQHAQRIVLGDWFEQGSYLKITSDHKQLFFFPLL</sequence>
<dbReference type="Pfam" id="PF00149">
    <property type="entry name" value="Metallophos"/>
    <property type="match status" value="1"/>
</dbReference>
<feature type="binding site" evidence="10">
    <location>
        <begin position="80"/>
        <end position="81"/>
    </location>
    <ligand>
        <name>substrate</name>
    </ligand>
</feature>
<dbReference type="KEGG" id="vih:AB0763_08085"/>
<evidence type="ECO:0000313" key="12">
    <source>
        <dbReference type="EMBL" id="XDK24186.1"/>
    </source>
</evidence>
<dbReference type="GO" id="GO:0019897">
    <property type="term" value="C:extrinsic component of plasma membrane"/>
    <property type="evidence" value="ECO:0007669"/>
    <property type="project" value="UniProtKB-UniRule"/>
</dbReference>
<dbReference type="InterPro" id="IPR010138">
    <property type="entry name" value="UDP-diacylglucosamine_Hdrlase"/>
</dbReference>
<evidence type="ECO:0000256" key="3">
    <source>
        <dbReference type="ARBA" id="ARBA00022519"/>
    </source>
</evidence>
<keyword evidence="1 10" id="KW-1003">Cell membrane</keyword>
<keyword evidence="6 10" id="KW-0378">Hydrolase</keyword>
<comment type="caution">
    <text evidence="10">Lacks conserved residue(s) required for the propagation of feature annotation.</text>
</comment>
<comment type="pathway">
    <text evidence="10">Glycolipid biosynthesis; lipid IV(A) biosynthesis; lipid IV(A) from (3R)-3-hydroxytetradecanoyl-[acyl-carrier-protein] and UDP-N-acetyl-alpha-D-glucosamine: step 4/6.</text>
</comment>
<dbReference type="EMBL" id="CP162601">
    <property type="protein sequence ID" value="XDK24186.1"/>
    <property type="molecule type" value="Genomic_DNA"/>
</dbReference>
<feature type="binding site" evidence="10">
    <location>
        <position position="41"/>
    </location>
    <ligand>
        <name>Mn(2+)</name>
        <dbReference type="ChEBI" id="CHEBI:29035"/>
        <label>2</label>
    </ligand>
</feature>
<dbReference type="GO" id="GO:0009245">
    <property type="term" value="P:lipid A biosynthetic process"/>
    <property type="evidence" value="ECO:0007669"/>
    <property type="project" value="UniProtKB-UniRule"/>
</dbReference>
<name>A0AB39HCV6_9VIBR</name>
<reference evidence="12" key="1">
    <citation type="submission" date="2024-07" db="EMBL/GenBank/DDBJ databases">
        <title>Genome Analysis of a Potential Novel Vibrio Species Secreting pH- and Thermo-stable Alginate Lyase and its Application in Producing Alginate Oligosaccharides.</title>
        <authorList>
            <person name="Huang H."/>
            <person name="Bao K."/>
        </authorList>
    </citation>
    <scope>NUCLEOTIDE SEQUENCE</scope>
    <source>
        <strain evidence="12">HB236076</strain>
    </source>
</reference>
<keyword evidence="3 10" id="KW-0997">Cell inner membrane</keyword>
<comment type="function">
    <text evidence="10">Hydrolyzes the pyrophosphate bond of UDP-2,3-diacylglucosamine to yield 2,3-diacylglucosamine 1-phosphate (lipid X) and UMP by catalyzing the attack of water at the alpha-P atom. Involved in the biosynthesis of lipid A, a phosphorylated glycolipid that anchors the lipopolysaccharide to the outer membrane of the cell.</text>
</comment>
<dbReference type="NCBIfam" id="NF003743">
    <property type="entry name" value="PRK05340.1"/>
    <property type="match status" value="1"/>
</dbReference>
<feature type="binding site" evidence="10">
    <location>
        <position position="123"/>
    </location>
    <ligand>
        <name>substrate</name>
    </ligand>
</feature>
<feature type="binding site" evidence="10">
    <location>
        <position position="198"/>
    </location>
    <ligand>
        <name>Mn(2+)</name>
        <dbReference type="ChEBI" id="CHEBI:29035"/>
        <label>1</label>
    </ligand>
</feature>
<evidence type="ECO:0000256" key="9">
    <source>
        <dbReference type="ARBA" id="ARBA00023211"/>
    </source>
</evidence>
<comment type="catalytic activity">
    <reaction evidence="10">
        <text>UDP-2-N,3-O-bis[(3R)-3-hydroxytetradecanoyl]-alpha-D-glucosamine + H2O = 2-N,3-O-bis[(3R)-3-hydroxytetradecanoyl]-alpha-D-glucosaminyl 1-phosphate + UMP + 2 H(+)</text>
        <dbReference type="Rhea" id="RHEA:25213"/>
        <dbReference type="ChEBI" id="CHEBI:15377"/>
        <dbReference type="ChEBI" id="CHEBI:15378"/>
        <dbReference type="ChEBI" id="CHEBI:57865"/>
        <dbReference type="ChEBI" id="CHEBI:57957"/>
        <dbReference type="ChEBI" id="CHEBI:78847"/>
        <dbReference type="EC" id="3.6.1.54"/>
    </reaction>
</comment>
<dbReference type="PANTHER" id="PTHR34990">
    <property type="entry name" value="UDP-2,3-DIACYLGLUCOSAMINE HYDROLASE-RELATED"/>
    <property type="match status" value="1"/>
</dbReference>
<dbReference type="CDD" id="cd07398">
    <property type="entry name" value="MPP_YbbF-LpxH"/>
    <property type="match status" value="1"/>
</dbReference>
<evidence type="ECO:0000256" key="6">
    <source>
        <dbReference type="ARBA" id="ARBA00022801"/>
    </source>
</evidence>
<keyword evidence="9 10" id="KW-0464">Manganese</keyword>
<feature type="binding site" evidence="10">
    <location>
        <position position="115"/>
    </location>
    <ligand>
        <name>Mn(2+)</name>
        <dbReference type="ChEBI" id="CHEBI:29035"/>
        <label>2</label>
    </ligand>
</feature>
<protein>
    <recommendedName>
        <fullName evidence="10">UDP-2,3-diacylglucosamine hydrolase</fullName>
        <ecNumber evidence="10">3.6.1.54</ecNumber>
    </recommendedName>
    <alternativeName>
        <fullName evidence="10">UDP-2,3-diacylglucosamine diphosphatase</fullName>
    </alternativeName>
</protein>
<accession>A0AB39HCV6</accession>
<keyword evidence="5 10" id="KW-0479">Metal-binding</keyword>
<feature type="binding site" evidence="10">
    <location>
        <position position="196"/>
    </location>
    <ligand>
        <name>Mn(2+)</name>
        <dbReference type="ChEBI" id="CHEBI:29035"/>
        <label>2</label>
    </ligand>
</feature>
<feature type="domain" description="Calcineurin-like phosphoesterase" evidence="11">
    <location>
        <begin position="1"/>
        <end position="200"/>
    </location>
</feature>
<gene>
    <name evidence="10 12" type="primary">lpxH</name>
    <name evidence="12" type="ORF">AB0763_08085</name>
</gene>
<comment type="similarity">
    <text evidence="10">Belongs to the LpxH family.</text>
</comment>
<dbReference type="EC" id="3.6.1.54" evidence="10"/>
<dbReference type="SUPFAM" id="SSF56300">
    <property type="entry name" value="Metallo-dependent phosphatases"/>
    <property type="match status" value="1"/>
</dbReference>